<gene>
    <name evidence="1" type="ORF">NPIL_70061</name>
</gene>
<dbReference type="EMBL" id="BMAW01034047">
    <property type="protein sequence ID" value="GFU33324.1"/>
    <property type="molecule type" value="Genomic_DNA"/>
</dbReference>
<evidence type="ECO:0000313" key="2">
    <source>
        <dbReference type="Proteomes" id="UP000887013"/>
    </source>
</evidence>
<dbReference type="AlphaFoldDB" id="A0A8X6QMT8"/>
<evidence type="ECO:0000313" key="1">
    <source>
        <dbReference type="EMBL" id="GFU33324.1"/>
    </source>
</evidence>
<protein>
    <submittedName>
        <fullName evidence="1">Uncharacterized protein</fullName>
    </submittedName>
</protein>
<reference evidence="1" key="1">
    <citation type="submission" date="2020-08" db="EMBL/GenBank/DDBJ databases">
        <title>Multicomponent nature underlies the extraordinary mechanical properties of spider dragline silk.</title>
        <authorList>
            <person name="Kono N."/>
            <person name="Nakamura H."/>
            <person name="Mori M."/>
            <person name="Yoshida Y."/>
            <person name="Ohtoshi R."/>
            <person name="Malay A.D."/>
            <person name="Moran D.A.P."/>
            <person name="Tomita M."/>
            <person name="Numata K."/>
            <person name="Arakawa K."/>
        </authorList>
    </citation>
    <scope>NUCLEOTIDE SEQUENCE</scope>
</reference>
<proteinExistence type="predicted"/>
<accession>A0A8X6QMT8</accession>
<name>A0A8X6QMT8_NEPPI</name>
<dbReference type="Proteomes" id="UP000887013">
    <property type="component" value="Unassembled WGS sequence"/>
</dbReference>
<sequence>MHSTSSRRYIHYTIPSAIPSYRNYTTPGVFHPTRPLNRSDEICDRSFPSSWSSSGVVVTMNNNAVGRHLLKAFVILSPSFCSKNPDDFSAPAGVIRMGGSPRSF</sequence>
<keyword evidence="2" id="KW-1185">Reference proteome</keyword>
<comment type="caution">
    <text evidence="1">The sequence shown here is derived from an EMBL/GenBank/DDBJ whole genome shotgun (WGS) entry which is preliminary data.</text>
</comment>
<organism evidence="1 2">
    <name type="scientific">Nephila pilipes</name>
    <name type="common">Giant wood spider</name>
    <name type="synonym">Nephila maculata</name>
    <dbReference type="NCBI Taxonomy" id="299642"/>
    <lineage>
        <taxon>Eukaryota</taxon>
        <taxon>Metazoa</taxon>
        <taxon>Ecdysozoa</taxon>
        <taxon>Arthropoda</taxon>
        <taxon>Chelicerata</taxon>
        <taxon>Arachnida</taxon>
        <taxon>Araneae</taxon>
        <taxon>Araneomorphae</taxon>
        <taxon>Entelegynae</taxon>
        <taxon>Araneoidea</taxon>
        <taxon>Nephilidae</taxon>
        <taxon>Nephila</taxon>
    </lineage>
</organism>